<reference evidence="1 2" key="1">
    <citation type="submission" date="2019-03" db="EMBL/GenBank/DDBJ databases">
        <title>Draft genome sequences of novel Actinobacteria.</title>
        <authorList>
            <person name="Sahin N."/>
            <person name="Ay H."/>
            <person name="Saygin H."/>
        </authorList>
    </citation>
    <scope>NUCLEOTIDE SEQUENCE [LARGE SCALE GENOMIC DNA]</scope>
    <source>
        <strain evidence="1 2">JCM 13523</strain>
    </source>
</reference>
<gene>
    <name evidence="1" type="ORF">E1263_12940</name>
</gene>
<keyword evidence="2" id="KW-1185">Reference proteome</keyword>
<dbReference type="AlphaFoldDB" id="A0A4V2YPY3"/>
<proteinExistence type="predicted"/>
<comment type="caution">
    <text evidence="1">The sequence shown here is derived from an EMBL/GenBank/DDBJ whole genome shotgun (WGS) entry which is preliminary data.</text>
</comment>
<accession>A0A4V2YPY3</accession>
<dbReference type="RefSeq" id="WP_132167501.1">
    <property type="nucleotide sequence ID" value="NZ_SMKX01000029.1"/>
</dbReference>
<dbReference type="Proteomes" id="UP000295124">
    <property type="component" value="Unassembled WGS sequence"/>
</dbReference>
<evidence type="ECO:0000313" key="1">
    <source>
        <dbReference type="EMBL" id="TDD59997.1"/>
    </source>
</evidence>
<sequence>MLIFTVITTASALAALTVAVLQALTVWRARQDMHETMVVVLDVASVEGWEQVSAIGSLDREELKRRFKSLGVLATNSQGPRRKSSIHRRLISAATYAMPPVMRREWTAVIAEALHDFPPDQHDQVLKSLLFNVPTWIATHWRSQLRRSFSTGSTERARDER</sequence>
<protein>
    <submittedName>
        <fullName evidence="1">Uncharacterized protein</fullName>
    </submittedName>
</protein>
<dbReference type="EMBL" id="SMKX01000029">
    <property type="protein sequence ID" value="TDD59997.1"/>
    <property type="molecule type" value="Genomic_DNA"/>
</dbReference>
<organism evidence="1 2">
    <name type="scientific">Kribbella antibiotica</name>
    <dbReference type="NCBI Taxonomy" id="190195"/>
    <lineage>
        <taxon>Bacteria</taxon>
        <taxon>Bacillati</taxon>
        <taxon>Actinomycetota</taxon>
        <taxon>Actinomycetes</taxon>
        <taxon>Propionibacteriales</taxon>
        <taxon>Kribbellaceae</taxon>
        <taxon>Kribbella</taxon>
    </lineage>
</organism>
<name>A0A4V2YPY3_9ACTN</name>
<evidence type="ECO:0000313" key="2">
    <source>
        <dbReference type="Proteomes" id="UP000295124"/>
    </source>
</evidence>